<evidence type="ECO:0000313" key="5">
    <source>
        <dbReference type="EMBL" id="MDQ0314607.1"/>
    </source>
</evidence>
<evidence type="ECO:0000256" key="1">
    <source>
        <dbReference type="ARBA" id="ARBA00010116"/>
    </source>
</evidence>
<evidence type="ECO:0008006" key="7">
    <source>
        <dbReference type="Google" id="ProtNLM"/>
    </source>
</evidence>
<dbReference type="Gene3D" id="2.40.160.160">
    <property type="entry name" value="Inverse autotransporter, beta-domain"/>
    <property type="match status" value="1"/>
</dbReference>
<dbReference type="RefSeq" id="WP_306884394.1">
    <property type="nucleotide sequence ID" value="NZ_JAUSUL010000001.1"/>
</dbReference>
<feature type="signal peptide" evidence="2">
    <location>
        <begin position="1"/>
        <end position="20"/>
    </location>
</feature>
<dbReference type="PANTHER" id="PTHR39576">
    <property type="entry name" value="ATTACHING AND EFFACING PROTEIN HOMOLOG-RELATED-RELATED"/>
    <property type="match status" value="1"/>
</dbReference>
<keyword evidence="6" id="KW-1185">Reference proteome</keyword>
<accession>A0AAE4ARW2</accession>
<name>A0AAE4ARW2_9HYPH</name>
<dbReference type="Pfam" id="PF04773">
    <property type="entry name" value="FecR"/>
    <property type="match status" value="1"/>
</dbReference>
<dbReference type="AlphaFoldDB" id="A0AAE4ARW2"/>
<evidence type="ECO:0000259" key="4">
    <source>
        <dbReference type="Pfam" id="PF11924"/>
    </source>
</evidence>
<proteinExistence type="inferred from homology"/>
<comment type="similarity">
    <text evidence="1">Belongs to the intimin/invasin family.</text>
</comment>
<dbReference type="InterPro" id="IPR051715">
    <property type="entry name" value="Intimin-Invasin_domain"/>
</dbReference>
<keyword evidence="2" id="KW-0732">Signal</keyword>
<evidence type="ECO:0000313" key="6">
    <source>
        <dbReference type="Proteomes" id="UP001229244"/>
    </source>
</evidence>
<feature type="domain" description="Inverse autotransporter beta-domain" evidence="4">
    <location>
        <begin position="233"/>
        <end position="426"/>
    </location>
</feature>
<gene>
    <name evidence="5" type="ORF">J2S73_001044</name>
</gene>
<dbReference type="InterPro" id="IPR038177">
    <property type="entry name" value="IAT_beta_sf"/>
</dbReference>
<dbReference type="Proteomes" id="UP001229244">
    <property type="component" value="Unassembled WGS sequence"/>
</dbReference>
<reference evidence="5" key="1">
    <citation type="submission" date="2023-07" db="EMBL/GenBank/DDBJ databases">
        <title>Genomic Encyclopedia of Type Strains, Phase IV (KMG-IV): sequencing the most valuable type-strain genomes for metagenomic binning, comparative biology and taxonomic classification.</title>
        <authorList>
            <person name="Goeker M."/>
        </authorList>
    </citation>
    <scope>NUCLEOTIDE SEQUENCE</scope>
    <source>
        <strain evidence="5">DSM 21202</strain>
    </source>
</reference>
<feature type="chain" id="PRO_5042066842" description="DUF1566 domain-containing protein" evidence="2">
    <location>
        <begin position="21"/>
        <end position="948"/>
    </location>
</feature>
<dbReference type="InterPro" id="IPR006860">
    <property type="entry name" value="FecR"/>
</dbReference>
<dbReference type="GO" id="GO:0009279">
    <property type="term" value="C:cell outer membrane"/>
    <property type="evidence" value="ECO:0007669"/>
    <property type="project" value="TreeGrafter"/>
</dbReference>
<sequence length="948" mass="101931">MPYRTAVRFLLILFVSFAYAIPGASAQRLTSQTSAVYERGSSLDKQEPEREYSEWERRIAREVIASGQMLEGDPRLEDAVSMLARRGRSLLSGGGSLTQDWVQENLRSILPELDNAMASAAMDAATNEMARGGTALAEGLAGAMTGLSGGETGDLGGDLQTLALRSGLEGLRAGAAASSLVFLNKLELEYSLTEGGLDEYSVLSVQPVWSSDDLHHNVFVQASFAQKDVEDIGADTVGRRKTANAGVAYRYVTPDEQHMFGANAFFDHQWPYHHNRMSLGVDYKTSLYGVSVNKYVALSDWRGRGDGYEEKALSGEDIEVSGRVPQAPEMEVFAKGYHWIQEKTDALNPDGDDIWGYQVAAEYTPVNAFTIRTSATKDNEMEDLEGEITLRLNYRFGQGFDEMWQRPAYNLASVMDRRFDKVRRTNEIRVQVRQDPNVTAQVTFAQGANVSVGQALNFGATITTGNSAGDAVTVVFGNGARLDVGQNTQVRIEEDAIVLLSGLIQFTSGDGGISTINTPGGTIQLIGTDVDVRTSGGSTTLRVRDGAADFTDDTGTTRVDAEQLGESQDGDAVPPQIRSEATPTFETHASEAHAQLDLIGPTPTSRKAAPYASSEVTVSGTLAYGNTLSFIVPLSDPVTVTGTPRMRFTLGGLDRYADYTSGSGTNSLIFSYDVGPGDGTLSNIATDEIEKNGGTLTGTTNGAAMIRQVSGSLSGSVPAIPKLLGQIECPAGDLSAPTNSGCARLFGSDPTDIDDVMVYAGDVPGTTTDFFVRRCDLGQDYDPVDDRCEDGSDDPNTRDAMQWKNANTESDTTNIWFETPWTNINATDGPGNTATLVNDTSGIHPAAEACNALPGGGWYLPASSELDVIYANLNATDDPDHPLPTLFNATGDDNSGTIGPLRGSFSLSQWYWSSSESHHLGAWVQRFSDGNQTLTYKANNFYARCARR</sequence>
<protein>
    <recommendedName>
        <fullName evidence="7">DUF1566 domain-containing protein</fullName>
    </recommendedName>
</protein>
<evidence type="ECO:0000256" key="2">
    <source>
        <dbReference type="SAM" id="SignalP"/>
    </source>
</evidence>
<dbReference type="PANTHER" id="PTHR39576:SF2">
    <property type="entry name" value="ATTACHING AND EFFACING PROTEIN HOMOLOG-RELATED"/>
    <property type="match status" value="1"/>
</dbReference>
<dbReference type="Pfam" id="PF11924">
    <property type="entry name" value="IAT_beta"/>
    <property type="match status" value="1"/>
</dbReference>
<dbReference type="InterPro" id="IPR024519">
    <property type="entry name" value="IAT_beta"/>
</dbReference>
<feature type="domain" description="FecR protein" evidence="3">
    <location>
        <begin position="461"/>
        <end position="548"/>
    </location>
</feature>
<evidence type="ECO:0000259" key="3">
    <source>
        <dbReference type="Pfam" id="PF04773"/>
    </source>
</evidence>
<comment type="caution">
    <text evidence="5">The sequence shown here is derived from an EMBL/GenBank/DDBJ whole genome shotgun (WGS) entry which is preliminary data.</text>
</comment>
<dbReference type="EMBL" id="JAUSUL010000001">
    <property type="protein sequence ID" value="MDQ0314607.1"/>
    <property type="molecule type" value="Genomic_DNA"/>
</dbReference>
<organism evidence="5 6">
    <name type="scientific">Amorphus orientalis</name>
    <dbReference type="NCBI Taxonomy" id="649198"/>
    <lineage>
        <taxon>Bacteria</taxon>
        <taxon>Pseudomonadati</taxon>
        <taxon>Pseudomonadota</taxon>
        <taxon>Alphaproteobacteria</taxon>
        <taxon>Hyphomicrobiales</taxon>
        <taxon>Amorphaceae</taxon>
        <taxon>Amorphus</taxon>
    </lineage>
</organism>